<dbReference type="GO" id="GO:0008270">
    <property type="term" value="F:zinc ion binding"/>
    <property type="evidence" value="ECO:0007669"/>
    <property type="project" value="TreeGrafter"/>
</dbReference>
<feature type="chain" id="PRO_5009237330" evidence="1">
    <location>
        <begin position="21"/>
        <end position="249"/>
    </location>
</feature>
<name>A0A1G4MGC6_LACFM</name>
<dbReference type="InterPro" id="IPR024079">
    <property type="entry name" value="MetalloPept_cat_dom_sf"/>
</dbReference>
<reference evidence="4" key="1">
    <citation type="submission" date="2016-03" db="EMBL/GenBank/DDBJ databases">
        <authorList>
            <person name="Devillers H."/>
        </authorList>
    </citation>
    <scope>NUCLEOTIDE SEQUENCE [LARGE SCALE GENOMIC DNA]</scope>
</reference>
<dbReference type="STRING" id="4955.A0A1G4MGC6"/>
<proteinExistence type="predicted"/>
<dbReference type="InterPro" id="IPR029482">
    <property type="entry name" value="HRXXH"/>
</dbReference>
<dbReference type="AlphaFoldDB" id="A0A1G4MGC6"/>
<dbReference type="GO" id="GO:0005576">
    <property type="term" value="C:extracellular region"/>
    <property type="evidence" value="ECO:0007669"/>
    <property type="project" value="TreeGrafter"/>
</dbReference>
<dbReference type="InterPro" id="IPR039124">
    <property type="entry name" value="PRA1-like"/>
</dbReference>
<evidence type="ECO:0000313" key="3">
    <source>
        <dbReference type="EMBL" id="SCW02962.1"/>
    </source>
</evidence>
<dbReference type="GO" id="GO:0008237">
    <property type="term" value="F:metallopeptidase activity"/>
    <property type="evidence" value="ECO:0007669"/>
    <property type="project" value="InterPro"/>
</dbReference>
<keyword evidence="4" id="KW-1185">Reference proteome</keyword>
<dbReference type="PANTHER" id="PTHR39399">
    <property type="entry name" value="PROTEIN ZPS1"/>
    <property type="match status" value="1"/>
</dbReference>
<dbReference type="PANTHER" id="PTHR39399:SF1">
    <property type="entry name" value="PROTEIN ZPS1"/>
    <property type="match status" value="1"/>
</dbReference>
<feature type="domain" description="Putative peptidase" evidence="2">
    <location>
        <begin position="24"/>
        <end position="247"/>
    </location>
</feature>
<protein>
    <submittedName>
        <fullName evidence="3">LAFE_0F18118g1_1</fullName>
    </submittedName>
</protein>
<dbReference type="EMBL" id="LT598490">
    <property type="protein sequence ID" value="SCW02962.1"/>
    <property type="molecule type" value="Genomic_DNA"/>
</dbReference>
<dbReference type="OMA" id="CNATQRR"/>
<dbReference type="GO" id="GO:0009986">
    <property type="term" value="C:cell surface"/>
    <property type="evidence" value="ECO:0007669"/>
    <property type="project" value="TreeGrafter"/>
</dbReference>
<gene>
    <name evidence="3" type="ORF">LAFE_0F18118G</name>
</gene>
<evidence type="ECO:0000313" key="4">
    <source>
        <dbReference type="Proteomes" id="UP000190831"/>
    </source>
</evidence>
<evidence type="ECO:0000259" key="2">
    <source>
        <dbReference type="Pfam" id="PF13933"/>
    </source>
</evidence>
<dbReference type="OrthoDB" id="4689212at2759"/>
<dbReference type="Pfam" id="PF13933">
    <property type="entry name" value="HRXXH"/>
    <property type="match status" value="1"/>
</dbReference>
<feature type="signal peptide" evidence="1">
    <location>
        <begin position="1"/>
        <end position="20"/>
    </location>
</feature>
<dbReference type="Proteomes" id="UP000190831">
    <property type="component" value="Chromosome F"/>
</dbReference>
<dbReference type="GO" id="GO:0009277">
    <property type="term" value="C:fungal-type cell wall"/>
    <property type="evidence" value="ECO:0007669"/>
    <property type="project" value="TreeGrafter"/>
</dbReference>
<organism evidence="3 4">
    <name type="scientific">Lachancea fermentati</name>
    <name type="common">Zygosaccharomyces fermentati</name>
    <dbReference type="NCBI Taxonomy" id="4955"/>
    <lineage>
        <taxon>Eukaryota</taxon>
        <taxon>Fungi</taxon>
        <taxon>Dikarya</taxon>
        <taxon>Ascomycota</taxon>
        <taxon>Saccharomycotina</taxon>
        <taxon>Saccharomycetes</taxon>
        <taxon>Saccharomycetales</taxon>
        <taxon>Saccharomycetaceae</taxon>
        <taxon>Lachancea</taxon>
    </lineage>
</organism>
<dbReference type="Gene3D" id="3.40.390.10">
    <property type="entry name" value="Collagenase (Catalytic Domain)"/>
    <property type="match status" value="1"/>
</dbReference>
<accession>A0A1G4MGC6</accession>
<sequence>MRTIETTSFAAASLILYASASPVIYNSNSTIELQSYSMKETLGWTRPTFPELYHTCNETNNRMLNAAFQDSLEATAYAKSRLLEYGSDDFTYKRWFGNGSIYTVMGVLDNLMEASKDGVLIRCDDADGLCAANPGYYAGHHRETAPMETVICDYFYTSKKPLSMFCFEGAIVDVGPKHYAGIDMLHRYLHIPTINGEGYIGEYAEELEEIVELAESNSTFAVRNVDNYLYYIADVYGSSVTPSGCLGTL</sequence>
<dbReference type="GO" id="GO:0005178">
    <property type="term" value="F:integrin binding"/>
    <property type="evidence" value="ECO:0007669"/>
    <property type="project" value="TreeGrafter"/>
</dbReference>
<keyword evidence="1" id="KW-0732">Signal</keyword>
<evidence type="ECO:0000256" key="1">
    <source>
        <dbReference type="SAM" id="SignalP"/>
    </source>
</evidence>
<dbReference type="SUPFAM" id="SSF55486">
    <property type="entry name" value="Metalloproteases ('zincins'), catalytic domain"/>
    <property type="match status" value="1"/>
</dbReference>